<evidence type="ECO:0000256" key="3">
    <source>
        <dbReference type="ARBA" id="ARBA00021315"/>
    </source>
</evidence>
<dbReference type="Proteomes" id="UP000199158">
    <property type="component" value="Unassembled WGS sequence"/>
</dbReference>
<dbReference type="GO" id="GO:0006310">
    <property type="term" value="P:DNA recombination"/>
    <property type="evidence" value="ECO:0007669"/>
    <property type="project" value="InterPro"/>
</dbReference>
<feature type="coiled-coil region" evidence="10">
    <location>
        <begin position="345"/>
        <end position="376"/>
    </location>
</feature>
<comment type="function">
    <text evidence="1 9">May be involved in recombinational repair of damaged DNA.</text>
</comment>
<keyword evidence="5 9" id="KW-0227">DNA damage</keyword>
<dbReference type="RefSeq" id="WP_092751812.1">
    <property type="nucleotide sequence ID" value="NZ_FOCG01000001.1"/>
</dbReference>
<dbReference type="PANTHER" id="PTHR11059">
    <property type="entry name" value="DNA REPAIR PROTEIN RECN"/>
    <property type="match status" value="1"/>
</dbReference>
<evidence type="ECO:0000256" key="6">
    <source>
        <dbReference type="ARBA" id="ARBA00022840"/>
    </source>
</evidence>
<dbReference type="InterPro" id="IPR003395">
    <property type="entry name" value="RecF/RecN/SMC_N"/>
</dbReference>
<keyword evidence="4" id="KW-0547">Nucleotide-binding</keyword>
<dbReference type="SUPFAM" id="SSF52540">
    <property type="entry name" value="P-loop containing nucleoside triphosphate hydrolases"/>
    <property type="match status" value="1"/>
</dbReference>
<dbReference type="GO" id="GO:0009432">
    <property type="term" value="P:SOS response"/>
    <property type="evidence" value="ECO:0007669"/>
    <property type="project" value="TreeGrafter"/>
</dbReference>
<evidence type="ECO:0000256" key="4">
    <source>
        <dbReference type="ARBA" id="ARBA00022741"/>
    </source>
</evidence>
<gene>
    <name evidence="12" type="ORF">SAMN05216180_0776</name>
</gene>
<dbReference type="Pfam" id="PF02463">
    <property type="entry name" value="SMC_N"/>
    <property type="match status" value="1"/>
</dbReference>
<dbReference type="FunFam" id="3.40.50.300:FF:000319">
    <property type="entry name" value="DNA repair protein RecN"/>
    <property type="match status" value="1"/>
</dbReference>
<keyword evidence="10" id="KW-0175">Coiled coil</keyword>
<evidence type="ECO:0000256" key="5">
    <source>
        <dbReference type="ARBA" id="ARBA00022763"/>
    </source>
</evidence>
<sequence length="558" mass="62234">MLTQLYIQNIAVIEKTSIEFQPGFNIFTGETGAGKSILIDAISAVLGFRTSRDLIRTGADKAIVTALFDHLSQDTIDALTGFGYEPEEDGTLLLSRELTTEGKNTCKIGGRPATVSILREVADTLINIHGQHDNQALMVSEKHIKFIDSFADVDELLTRYKELYTQLLNIKRELEKCNIDEAEKAYRIDLLTYQIDEITDADLKTDEEEELIAQKKRIGNAAKIVASIAEADIALNGDDETEGLVATLSTAKDAITTAGRYFTDLEEMAARIDEIYYELREYASDIHSYTADLEFNEGDINRIEMRLDMIYKLKQKYGTSVEEILSFLKKATEELSSINQSDELQHKLNVQLAHLTRNAQKLAEELSERRNRAAAQFTSAVGEELKFLDMPFVRLEVKNDVGELSNDGIDNMEFMISTNPGEPPKSLSKIASGGELSRIMLSLKNVIADKDQVGTLIFDEIDTGVSGRAAQKIGQKLKQVSKGRQIICVTHLAQVACYANHHLLIEKNVRNNRTYTEVRALSSIERVQEIARIIGGADITDTVLKNAEEMLNLAQKQS</sequence>
<evidence type="ECO:0000256" key="1">
    <source>
        <dbReference type="ARBA" id="ARBA00003618"/>
    </source>
</evidence>
<keyword evidence="7 9" id="KW-0234">DNA repair</keyword>
<dbReference type="InterPro" id="IPR004604">
    <property type="entry name" value="DNA_recomb/repair_RecN"/>
</dbReference>
<dbReference type="STRING" id="474960.SAMN05216180_0776"/>
<evidence type="ECO:0000256" key="2">
    <source>
        <dbReference type="ARBA" id="ARBA00009441"/>
    </source>
</evidence>
<dbReference type="PANTHER" id="PTHR11059:SF0">
    <property type="entry name" value="DNA REPAIR PROTEIN RECN"/>
    <property type="match status" value="1"/>
</dbReference>
<evidence type="ECO:0000313" key="12">
    <source>
        <dbReference type="EMBL" id="SEM59722.1"/>
    </source>
</evidence>
<proteinExistence type="inferred from homology"/>
<dbReference type="GO" id="GO:0005524">
    <property type="term" value="F:ATP binding"/>
    <property type="evidence" value="ECO:0007669"/>
    <property type="project" value="UniProtKB-KW"/>
</dbReference>
<reference evidence="12 13" key="1">
    <citation type="submission" date="2016-10" db="EMBL/GenBank/DDBJ databases">
        <authorList>
            <person name="de Groot N.N."/>
        </authorList>
    </citation>
    <scope>NUCLEOTIDE SEQUENCE [LARGE SCALE GENOMIC DNA]</scope>
    <source>
        <strain evidence="12 13">CGMCC 1.5070</strain>
    </source>
</reference>
<dbReference type="FunFam" id="3.40.50.300:FF:000356">
    <property type="entry name" value="DNA repair protein RecN"/>
    <property type="match status" value="1"/>
</dbReference>
<evidence type="ECO:0000256" key="10">
    <source>
        <dbReference type="SAM" id="Coils"/>
    </source>
</evidence>
<dbReference type="CDD" id="cd03241">
    <property type="entry name" value="ABC_RecN"/>
    <property type="match status" value="2"/>
</dbReference>
<accession>A0A1H7ZMD2</accession>
<comment type="similarity">
    <text evidence="2 9">Belongs to the RecN family.</text>
</comment>
<name>A0A1H7ZMD2_9FIRM</name>
<dbReference type="GO" id="GO:0043590">
    <property type="term" value="C:bacterial nucleoid"/>
    <property type="evidence" value="ECO:0007669"/>
    <property type="project" value="TreeGrafter"/>
</dbReference>
<dbReference type="NCBIfam" id="TIGR00634">
    <property type="entry name" value="recN"/>
    <property type="match status" value="1"/>
</dbReference>
<dbReference type="Gene3D" id="3.40.50.300">
    <property type="entry name" value="P-loop containing nucleotide triphosphate hydrolases"/>
    <property type="match status" value="2"/>
</dbReference>
<evidence type="ECO:0000256" key="8">
    <source>
        <dbReference type="ARBA" id="ARBA00033408"/>
    </source>
</evidence>
<dbReference type="OrthoDB" id="9806954at2"/>
<evidence type="ECO:0000256" key="7">
    <source>
        <dbReference type="ARBA" id="ARBA00023204"/>
    </source>
</evidence>
<evidence type="ECO:0000256" key="9">
    <source>
        <dbReference type="PIRNR" id="PIRNR003128"/>
    </source>
</evidence>
<dbReference type="GO" id="GO:0006281">
    <property type="term" value="P:DNA repair"/>
    <property type="evidence" value="ECO:0007669"/>
    <property type="project" value="UniProtKB-KW"/>
</dbReference>
<organism evidence="12 13">
    <name type="scientific">Hydrogenoanaerobacterium saccharovorans</name>
    <dbReference type="NCBI Taxonomy" id="474960"/>
    <lineage>
        <taxon>Bacteria</taxon>
        <taxon>Bacillati</taxon>
        <taxon>Bacillota</taxon>
        <taxon>Clostridia</taxon>
        <taxon>Eubacteriales</taxon>
        <taxon>Oscillospiraceae</taxon>
        <taxon>Hydrogenoanaerobacterium</taxon>
    </lineage>
</organism>
<keyword evidence="6" id="KW-0067">ATP-binding</keyword>
<keyword evidence="13" id="KW-1185">Reference proteome</keyword>
<dbReference type="EMBL" id="FOCG01000001">
    <property type="protein sequence ID" value="SEM59722.1"/>
    <property type="molecule type" value="Genomic_DNA"/>
</dbReference>
<dbReference type="AlphaFoldDB" id="A0A1H7ZMD2"/>
<protein>
    <recommendedName>
        <fullName evidence="3 9">DNA repair protein RecN</fullName>
    </recommendedName>
    <alternativeName>
        <fullName evidence="8 9">Recombination protein N</fullName>
    </alternativeName>
</protein>
<dbReference type="PIRSF" id="PIRSF003128">
    <property type="entry name" value="RecN"/>
    <property type="match status" value="1"/>
</dbReference>
<feature type="domain" description="RecF/RecN/SMC N-terminal" evidence="11">
    <location>
        <begin position="2"/>
        <end position="502"/>
    </location>
</feature>
<dbReference type="InterPro" id="IPR027417">
    <property type="entry name" value="P-loop_NTPase"/>
</dbReference>
<evidence type="ECO:0000259" key="11">
    <source>
        <dbReference type="Pfam" id="PF02463"/>
    </source>
</evidence>
<evidence type="ECO:0000313" key="13">
    <source>
        <dbReference type="Proteomes" id="UP000199158"/>
    </source>
</evidence>